<proteinExistence type="predicted"/>
<keyword evidence="1" id="KW-0802">TPR repeat</keyword>
<feature type="repeat" description="TPR" evidence="1">
    <location>
        <begin position="139"/>
        <end position="172"/>
    </location>
</feature>
<protein>
    <submittedName>
        <fullName evidence="3">Uncharacterized protein</fullName>
    </submittedName>
</protein>
<name>A0AAW1J871_SAPOF</name>
<evidence type="ECO:0000256" key="2">
    <source>
        <dbReference type="SAM" id="MobiDB-lite"/>
    </source>
</evidence>
<keyword evidence="4" id="KW-1185">Reference proteome</keyword>
<evidence type="ECO:0000313" key="3">
    <source>
        <dbReference type="EMBL" id="KAK9699279.1"/>
    </source>
</evidence>
<sequence>MATDRYLKIFKDVIDHHIGKNDFDAALKMITSKLEVDTGDDDVRFYVSQLDKVLKAQPESNSMESAEKIVLDALMRLAYAWVETGEFERALKLTQVDLLHMGNALLEIRLYIFTRQDNTTEMARIIRKLYNEKISLRCPETHYILGNSFLRIDKVDLALQYFEKGVELVDKEDDEELFKRLTNSIKGIKSAKNAAELVKEEEENKRKEKLAREKQNQVKKALDGESGEEDGPASDLGSDKVDDEEPPGELLALSGSNGIQSGGGTGSEKRGILVVRYLMKPSLELRSHSKRKILNIWSFPLYIIWMIRSARTMIGNC</sequence>
<accession>A0AAW1J871</accession>
<dbReference type="InterPro" id="IPR011990">
    <property type="entry name" value="TPR-like_helical_dom_sf"/>
</dbReference>
<feature type="region of interest" description="Disordered" evidence="2">
    <location>
        <begin position="196"/>
        <end position="267"/>
    </location>
</feature>
<dbReference type="InterPro" id="IPR019734">
    <property type="entry name" value="TPR_rpt"/>
</dbReference>
<dbReference type="SUPFAM" id="SSF48452">
    <property type="entry name" value="TPR-like"/>
    <property type="match status" value="1"/>
</dbReference>
<gene>
    <name evidence="3" type="ORF">RND81_08G164800</name>
</gene>
<reference evidence="3" key="1">
    <citation type="submission" date="2024-03" db="EMBL/GenBank/DDBJ databases">
        <title>WGS assembly of Saponaria officinalis var. Norfolk2.</title>
        <authorList>
            <person name="Jenkins J."/>
            <person name="Shu S."/>
            <person name="Grimwood J."/>
            <person name="Barry K."/>
            <person name="Goodstein D."/>
            <person name="Schmutz J."/>
            <person name="Leebens-Mack J."/>
            <person name="Osbourn A."/>
        </authorList>
    </citation>
    <scope>NUCLEOTIDE SEQUENCE [LARGE SCALE GENOMIC DNA]</scope>
    <source>
        <strain evidence="3">JIC</strain>
    </source>
</reference>
<comment type="caution">
    <text evidence="3">The sequence shown here is derived from an EMBL/GenBank/DDBJ whole genome shotgun (WGS) entry which is preliminary data.</text>
</comment>
<organism evidence="3 4">
    <name type="scientific">Saponaria officinalis</name>
    <name type="common">Common soapwort</name>
    <name type="synonym">Lychnis saponaria</name>
    <dbReference type="NCBI Taxonomy" id="3572"/>
    <lineage>
        <taxon>Eukaryota</taxon>
        <taxon>Viridiplantae</taxon>
        <taxon>Streptophyta</taxon>
        <taxon>Embryophyta</taxon>
        <taxon>Tracheophyta</taxon>
        <taxon>Spermatophyta</taxon>
        <taxon>Magnoliopsida</taxon>
        <taxon>eudicotyledons</taxon>
        <taxon>Gunneridae</taxon>
        <taxon>Pentapetalae</taxon>
        <taxon>Caryophyllales</taxon>
        <taxon>Caryophyllaceae</taxon>
        <taxon>Caryophylleae</taxon>
        <taxon>Saponaria</taxon>
    </lineage>
</organism>
<dbReference type="AlphaFoldDB" id="A0AAW1J871"/>
<dbReference type="EMBL" id="JBDFQZ010000008">
    <property type="protein sequence ID" value="KAK9699279.1"/>
    <property type="molecule type" value="Genomic_DNA"/>
</dbReference>
<feature type="compositionally biased region" description="Basic and acidic residues" evidence="2">
    <location>
        <begin position="202"/>
        <end position="223"/>
    </location>
</feature>
<dbReference type="Proteomes" id="UP001443914">
    <property type="component" value="Unassembled WGS sequence"/>
</dbReference>
<evidence type="ECO:0000313" key="4">
    <source>
        <dbReference type="Proteomes" id="UP001443914"/>
    </source>
</evidence>
<evidence type="ECO:0000256" key="1">
    <source>
        <dbReference type="PROSITE-ProRule" id="PRU00339"/>
    </source>
</evidence>
<dbReference type="PROSITE" id="PS50005">
    <property type="entry name" value="TPR"/>
    <property type="match status" value="1"/>
</dbReference>
<dbReference type="Gene3D" id="1.25.40.10">
    <property type="entry name" value="Tetratricopeptide repeat domain"/>
    <property type="match status" value="1"/>
</dbReference>